<evidence type="ECO:0000256" key="2">
    <source>
        <dbReference type="ARBA" id="ARBA00022827"/>
    </source>
</evidence>
<dbReference type="SUPFAM" id="SSF56176">
    <property type="entry name" value="FAD-binding/transporter-associated domain-like"/>
    <property type="match status" value="1"/>
</dbReference>
<proteinExistence type="predicted"/>
<sequence length="294" mass="29968">MKPAPFAYLRPATLEDALAALAGQQGAKVLAGGQSLVPLLSMRLAAPSTLVDINALPDLGHVTVTGDGDGAGDGVRIGALARHAEVLASAEAAASQPLLAMALSHVAHPTIRNRGTTVGSLVHADAAAEMPMVLRLLEGSVDVASVRGRRTIPAAELFAGPLESTLAHDEIAVEAFFPALAPGAGVAFQEIARRHGDYALVGVAAHVETEGGEVTRARVGFVSVSDVPVVVDVTGAAQDPEGDPAGAALAELEPADDIHATSAYRAHLVKVLTPRVLADAVHHARQRSAQGKSA</sequence>
<dbReference type="PROSITE" id="PS51387">
    <property type="entry name" value="FAD_PCMH"/>
    <property type="match status" value="1"/>
</dbReference>
<keyword evidence="6" id="KW-1185">Reference proteome</keyword>
<protein>
    <submittedName>
        <fullName evidence="5">Xanthine dehydrogenase family protein subunit M</fullName>
    </submittedName>
</protein>
<reference evidence="5 6" key="1">
    <citation type="submission" date="2019-01" db="EMBL/GenBank/DDBJ databases">
        <title>Novel species of Nocardioides.</title>
        <authorList>
            <person name="Liu Q."/>
            <person name="Xin Y.-H."/>
        </authorList>
    </citation>
    <scope>NUCLEOTIDE SEQUENCE [LARGE SCALE GENOMIC DNA]</scope>
    <source>
        <strain evidence="5 6">CGMCC 4.6875</strain>
    </source>
</reference>
<name>A0A4Q2SBG4_9ACTN</name>
<dbReference type="PANTHER" id="PTHR42659:SF2">
    <property type="entry name" value="XANTHINE DEHYDROGENASE SUBUNIT C-RELATED"/>
    <property type="match status" value="1"/>
</dbReference>
<gene>
    <name evidence="5" type="ORF">EUA07_17225</name>
</gene>
<evidence type="ECO:0000313" key="5">
    <source>
        <dbReference type="EMBL" id="RYB98766.1"/>
    </source>
</evidence>
<keyword evidence="3" id="KW-0560">Oxidoreductase</keyword>
<dbReference type="SMART" id="SM01092">
    <property type="entry name" value="CO_deh_flav_C"/>
    <property type="match status" value="1"/>
</dbReference>
<dbReference type="GO" id="GO:0016491">
    <property type="term" value="F:oxidoreductase activity"/>
    <property type="evidence" value="ECO:0007669"/>
    <property type="project" value="UniProtKB-KW"/>
</dbReference>
<dbReference type="SUPFAM" id="SSF55447">
    <property type="entry name" value="CO dehydrogenase flavoprotein C-terminal domain-like"/>
    <property type="match status" value="1"/>
</dbReference>
<evidence type="ECO:0000313" key="6">
    <source>
        <dbReference type="Proteomes" id="UP000293291"/>
    </source>
</evidence>
<dbReference type="Pfam" id="PF03450">
    <property type="entry name" value="CO_deh_flav_C"/>
    <property type="match status" value="1"/>
</dbReference>
<evidence type="ECO:0000256" key="1">
    <source>
        <dbReference type="ARBA" id="ARBA00022630"/>
    </source>
</evidence>
<dbReference type="GO" id="GO:0071949">
    <property type="term" value="F:FAD binding"/>
    <property type="evidence" value="ECO:0007669"/>
    <property type="project" value="InterPro"/>
</dbReference>
<dbReference type="AlphaFoldDB" id="A0A4Q2SBG4"/>
<dbReference type="InterPro" id="IPR036318">
    <property type="entry name" value="FAD-bd_PCMH-like_sf"/>
</dbReference>
<dbReference type="InterPro" id="IPR005107">
    <property type="entry name" value="CO_DH_flav_C"/>
</dbReference>
<keyword evidence="1" id="KW-0285">Flavoprotein</keyword>
<dbReference type="InterPro" id="IPR051312">
    <property type="entry name" value="Diverse_Substr_Oxidored"/>
</dbReference>
<keyword evidence="2" id="KW-0274">FAD</keyword>
<evidence type="ECO:0000259" key="4">
    <source>
        <dbReference type="PROSITE" id="PS51387"/>
    </source>
</evidence>
<dbReference type="RefSeq" id="WP_129456410.1">
    <property type="nucleotide sequence ID" value="NZ_JACXYX010000006.1"/>
</dbReference>
<dbReference type="InterPro" id="IPR036683">
    <property type="entry name" value="CO_DH_flav_C_dom_sf"/>
</dbReference>
<dbReference type="Pfam" id="PF00941">
    <property type="entry name" value="FAD_binding_5"/>
    <property type="match status" value="1"/>
</dbReference>
<dbReference type="Proteomes" id="UP000293291">
    <property type="component" value="Unassembled WGS sequence"/>
</dbReference>
<dbReference type="InterPro" id="IPR002346">
    <property type="entry name" value="Mopterin_DH_FAD-bd"/>
</dbReference>
<dbReference type="InterPro" id="IPR016169">
    <property type="entry name" value="FAD-bd_PCMH_sub2"/>
</dbReference>
<dbReference type="Gene3D" id="3.30.43.10">
    <property type="entry name" value="Uridine Diphospho-n-acetylenolpyruvylglucosamine Reductase, domain 2"/>
    <property type="match status" value="1"/>
</dbReference>
<dbReference type="OrthoDB" id="9793944at2"/>
<organism evidence="5 6">
    <name type="scientific">Nocardioides ganghwensis</name>
    <dbReference type="NCBI Taxonomy" id="252230"/>
    <lineage>
        <taxon>Bacteria</taxon>
        <taxon>Bacillati</taxon>
        <taxon>Actinomycetota</taxon>
        <taxon>Actinomycetes</taxon>
        <taxon>Propionibacteriales</taxon>
        <taxon>Nocardioidaceae</taxon>
        <taxon>Nocardioides</taxon>
    </lineage>
</organism>
<feature type="domain" description="FAD-binding PCMH-type" evidence="4">
    <location>
        <begin position="1"/>
        <end position="182"/>
    </location>
</feature>
<accession>A0A4Q2SBG4</accession>
<evidence type="ECO:0000256" key="3">
    <source>
        <dbReference type="ARBA" id="ARBA00023002"/>
    </source>
</evidence>
<dbReference type="PANTHER" id="PTHR42659">
    <property type="entry name" value="XANTHINE DEHYDROGENASE SUBUNIT C-RELATED"/>
    <property type="match status" value="1"/>
</dbReference>
<dbReference type="Gene3D" id="3.30.390.50">
    <property type="entry name" value="CO dehydrogenase flavoprotein, C-terminal domain"/>
    <property type="match status" value="1"/>
</dbReference>
<dbReference type="Gene3D" id="3.30.465.10">
    <property type="match status" value="1"/>
</dbReference>
<dbReference type="EMBL" id="SDWU01000021">
    <property type="protein sequence ID" value="RYB98766.1"/>
    <property type="molecule type" value="Genomic_DNA"/>
</dbReference>
<dbReference type="InterPro" id="IPR016166">
    <property type="entry name" value="FAD-bd_PCMH"/>
</dbReference>
<dbReference type="InterPro" id="IPR016167">
    <property type="entry name" value="FAD-bd_PCMH_sub1"/>
</dbReference>
<comment type="caution">
    <text evidence="5">The sequence shown here is derived from an EMBL/GenBank/DDBJ whole genome shotgun (WGS) entry which is preliminary data.</text>
</comment>